<dbReference type="OrthoDB" id="5600271at2759"/>
<protein>
    <submittedName>
        <fullName evidence="2">Uncharacterized protein</fullName>
    </submittedName>
</protein>
<evidence type="ECO:0000256" key="1">
    <source>
        <dbReference type="SAM" id="MobiDB-lite"/>
    </source>
</evidence>
<dbReference type="AlphaFoldDB" id="A0A9W8M0C5"/>
<proteinExistence type="predicted"/>
<keyword evidence="3" id="KW-1185">Reference proteome</keyword>
<evidence type="ECO:0000313" key="3">
    <source>
        <dbReference type="Proteomes" id="UP001139887"/>
    </source>
</evidence>
<feature type="compositionally biased region" description="Polar residues" evidence="1">
    <location>
        <begin position="172"/>
        <end position="187"/>
    </location>
</feature>
<reference evidence="2" key="1">
    <citation type="submission" date="2022-07" db="EMBL/GenBank/DDBJ databases">
        <title>Phylogenomic reconstructions and comparative analyses of Kickxellomycotina fungi.</title>
        <authorList>
            <person name="Reynolds N.K."/>
            <person name="Stajich J.E."/>
            <person name="Barry K."/>
            <person name="Grigoriev I.V."/>
            <person name="Crous P."/>
            <person name="Smith M.E."/>
        </authorList>
    </citation>
    <scope>NUCLEOTIDE SEQUENCE</scope>
    <source>
        <strain evidence="2">NRRL 1566</strain>
    </source>
</reference>
<organism evidence="2 3">
    <name type="scientific">Coemansia brasiliensis</name>
    <dbReference type="NCBI Taxonomy" id="2650707"/>
    <lineage>
        <taxon>Eukaryota</taxon>
        <taxon>Fungi</taxon>
        <taxon>Fungi incertae sedis</taxon>
        <taxon>Zoopagomycota</taxon>
        <taxon>Kickxellomycotina</taxon>
        <taxon>Kickxellomycetes</taxon>
        <taxon>Kickxellales</taxon>
        <taxon>Kickxellaceae</taxon>
        <taxon>Coemansia</taxon>
    </lineage>
</organism>
<comment type="caution">
    <text evidence="2">The sequence shown here is derived from an EMBL/GenBank/DDBJ whole genome shotgun (WGS) entry which is preliminary data.</text>
</comment>
<feature type="compositionally biased region" description="Polar residues" evidence="1">
    <location>
        <begin position="55"/>
        <end position="76"/>
    </location>
</feature>
<feature type="compositionally biased region" description="Basic and acidic residues" evidence="1">
    <location>
        <begin position="77"/>
        <end position="94"/>
    </location>
</feature>
<feature type="compositionally biased region" description="Low complexity" evidence="1">
    <location>
        <begin position="233"/>
        <end position="242"/>
    </location>
</feature>
<sequence length="299" mass="31766">MTRASRTKVVNYYEDTLDDSEESDFELFQQTPKKKARVAQNKPATNSDKKRQPSPIANGNEPNSASEAASISTNDQVAEHHGKEDSDALVERQETLVIPPSPPDSSEKEDELASRGSSRSKSSEVLSEVASQSSDESDAYEEGGFGESDAGSDYNDEVVVVVGKRGKDNGKLATSQKPAKTPTNGKATNGRKPAAVKQAKTAVTKKSPAKPVQKTKATQNTNSSRRNAGLGELLSSPTSSRLTRPKLQSSGSSSSSLGSPARSPSGIRRKATGTPLKELLKGSNVPRAGLSRRSLLKKV</sequence>
<feature type="compositionally biased region" description="Polar residues" evidence="1">
    <location>
        <begin position="215"/>
        <end position="226"/>
    </location>
</feature>
<name>A0A9W8M0C5_9FUNG</name>
<dbReference type="Proteomes" id="UP001139887">
    <property type="component" value="Unassembled WGS sequence"/>
</dbReference>
<feature type="region of interest" description="Disordered" evidence="1">
    <location>
        <begin position="19"/>
        <end position="299"/>
    </location>
</feature>
<feature type="compositionally biased region" description="Low complexity" evidence="1">
    <location>
        <begin position="114"/>
        <end position="129"/>
    </location>
</feature>
<dbReference type="EMBL" id="JANBUW010000141">
    <property type="protein sequence ID" value="KAJ2848698.1"/>
    <property type="molecule type" value="Genomic_DNA"/>
</dbReference>
<feature type="compositionally biased region" description="Low complexity" evidence="1">
    <location>
        <begin position="249"/>
        <end position="266"/>
    </location>
</feature>
<gene>
    <name evidence="2" type="ORF">IWW36_003142</name>
</gene>
<accession>A0A9W8M0C5</accession>
<feature type="compositionally biased region" description="Low complexity" evidence="1">
    <location>
        <begin position="195"/>
        <end position="206"/>
    </location>
</feature>
<evidence type="ECO:0000313" key="2">
    <source>
        <dbReference type="EMBL" id="KAJ2848698.1"/>
    </source>
</evidence>